<evidence type="ECO:0000256" key="1">
    <source>
        <dbReference type="SAM" id="MobiDB-lite"/>
    </source>
</evidence>
<organism evidence="2">
    <name type="scientific">Ditylum brightwellii</name>
    <dbReference type="NCBI Taxonomy" id="49249"/>
    <lineage>
        <taxon>Eukaryota</taxon>
        <taxon>Sar</taxon>
        <taxon>Stramenopiles</taxon>
        <taxon>Ochrophyta</taxon>
        <taxon>Bacillariophyta</taxon>
        <taxon>Mediophyceae</taxon>
        <taxon>Lithodesmiophycidae</taxon>
        <taxon>Lithodesmiales</taxon>
        <taxon>Lithodesmiaceae</taxon>
        <taxon>Ditylum</taxon>
    </lineage>
</organism>
<name>A0A6S8V6X6_9STRA</name>
<feature type="region of interest" description="Disordered" evidence="1">
    <location>
        <begin position="1"/>
        <end position="28"/>
    </location>
</feature>
<dbReference type="EMBL" id="HBNS01032670">
    <property type="protein sequence ID" value="CAE4627586.1"/>
    <property type="molecule type" value="Transcribed_RNA"/>
</dbReference>
<sequence>MPLSGEYDDSTAAAAAATTSSNNSQNKPTWKNKIIETWTHKVGSWPPTGASVGFYVMIETAWHVSLFAACYRYRPLTKLLNTAGKSVPSKFGGSGENTMSKRLKDFLEKKSQTLKSNGFAIGQRTAFAASEWFIFNKIIGIPLWPSKIFLAGWFGHKYEVKRRETMDTHRRAQRQQEDKPQQQHQQQRKDKEHANQDEMAFQV</sequence>
<dbReference type="AlphaFoldDB" id="A0A6S8V6X6"/>
<accession>A0A6S8V6X6</accession>
<evidence type="ECO:0000313" key="2">
    <source>
        <dbReference type="EMBL" id="CAE4627586.1"/>
    </source>
</evidence>
<proteinExistence type="predicted"/>
<feature type="region of interest" description="Disordered" evidence="1">
    <location>
        <begin position="165"/>
        <end position="203"/>
    </location>
</feature>
<gene>
    <name evidence="2" type="ORF">DBRI00130_LOCUS25606</name>
</gene>
<feature type="compositionally biased region" description="Low complexity" evidence="1">
    <location>
        <begin position="10"/>
        <end position="21"/>
    </location>
</feature>
<feature type="compositionally biased region" description="Basic and acidic residues" evidence="1">
    <location>
        <begin position="165"/>
        <end position="196"/>
    </location>
</feature>
<protein>
    <submittedName>
        <fullName evidence="2">Uncharacterized protein</fullName>
    </submittedName>
</protein>
<reference evidence="2" key="1">
    <citation type="submission" date="2021-01" db="EMBL/GenBank/DDBJ databases">
        <authorList>
            <person name="Corre E."/>
            <person name="Pelletier E."/>
            <person name="Niang G."/>
            <person name="Scheremetjew M."/>
            <person name="Finn R."/>
            <person name="Kale V."/>
            <person name="Holt S."/>
            <person name="Cochrane G."/>
            <person name="Meng A."/>
            <person name="Brown T."/>
            <person name="Cohen L."/>
        </authorList>
    </citation>
    <scope>NUCLEOTIDE SEQUENCE</scope>
    <source>
        <strain evidence="2">GSO104</strain>
    </source>
</reference>